<evidence type="ECO:0000256" key="1">
    <source>
        <dbReference type="SAM" id="MobiDB-lite"/>
    </source>
</evidence>
<reference evidence="3" key="1">
    <citation type="journal article" date="2010" name="Nat. Biotechnol.">
        <title>Draft genome sequence of the oilseed species Ricinus communis.</title>
        <authorList>
            <person name="Chan A.P."/>
            <person name="Crabtree J."/>
            <person name="Zhao Q."/>
            <person name="Lorenzi H."/>
            <person name="Orvis J."/>
            <person name="Puiu D."/>
            <person name="Melake-Berhan A."/>
            <person name="Jones K.M."/>
            <person name="Redman J."/>
            <person name="Chen G."/>
            <person name="Cahoon E.B."/>
            <person name="Gedil M."/>
            <person name="Stanke M."/>
            <person name="Haas B.J."/>
            <person name="Wortman J.R."/>
            <person name="Fraser-Liggett C.M."/>
            <person name="Ravel J."/>
            <person name="Rabinowicz P.D."/>
        </authorList>
    </citation>
    <scope>NUCLEOTIDE SEQUENCE [LARGE SCALE GENOMIC DNA]</scope>
    <source>
        <strain evidence="3">cv. Hale</strain>
    </source>
</reference>
<accession>B9TI88</accession>
<dbReference type="Proteomes" id="UP000008311">
    <property type="component" value="Unassembled WGS sequence"/>
</dbReference>
<proteinExistence type="predicted"/>
<evidence type="ECO:0000313" key="2">
    <source>
        <dbReference type="EMBL" id="EEF24425.1"/>
    </source>
</evidence>
<sequence length="161" mass="18729">MRVFLQLMFDFVDRNPRKLPRGALRQLFQFRLGQQGHQQMRAADGRRRHGQRSDQPRMLQQQRQMAREHRRARAPGLELADFMMQVRFQRLHAHPAFVSDHQYVAALLLQQGQEQVLHFHLVLAECHADAGRAAGGQAGGVVQFSDQRFQIVHVRPPRALR</sequence>
<dbReference type="AlphaFoldDB" id="B9TI88"/>
<evidence type="ECO:0000313" key="3">
    <source>
        <dbReference type="Proteomes" id="UP000008311"/>
    </source>
</evidence>
<dbReference type="InParanoid" id="B9TI88"/>
<keyword evidence="3" id="KW-1185">Reference proteome</keyword>
<organism evidence="2 3">
    <name type="scientific">Ricinus communis</name>
    <name type="common">Castor bean</name>
    <dbReference type="NCBI Taxonomy" id="3988"/>
    <lineage>
        <taxon>Eukaryota</taxon>
        <taxon>Viridiplantae</taxon>
        <taxon>Streptophyta</taxon>
        <taxon>Embryophyta</taxon>
        <taxon>Tracheophyta</taxon>
        <taxon>Spermatophyta</taxon>
        <taxon>Magnoliopsida</taxon>
        <taxon>eudicotyledons</taxon>
        <taxon>Gunneridae</taxon>
        <taxon>Pentapetalae</taxon>
        <taxon>rosids</taxon>
        <taxon>fabids</taxon>
        <taxon>Malpighiales</taxon>
        <taxon>Euphorbiaceae</taxon>
        <taxon>Acalyphoideae</taxon>
        <taxon>Acalypheae</taxon>
        <taxon>Ricinus</taxon>
    </lineage>
</organism>
<feature type="region of interest" description="Disordered" evidence="1">
    <location>
        <begin position="35"/>
        <end position="58"/>
    </location>
</feature>
<gene>
    <name evidence="2" type="ORF">RCOM_2106930</name>
</gene>
<name>B9TI88_RICCO</name>
<dbReference type="EMBL" id="EQ982289">
    <property type="protein sequence ID" value="EEF24425.1"/>
    <property type="molecule type" value="Genomic_DNA"/>
</dbReference>
<protein>
    <submittedName>
        <fullName evidence="2">Uncharacterized protein</fullName>
    </submittedName>
</protein>